<evidence type="ECO:0000313" key="2">
    <source>
        <dbReference type="EMBL" id="TNM61895.1"/>
    </source>
</evidence>
<dbReference type="Pfam" id="PF12697">
    <property type="entry name" value="Abhydrolase_6"/>
    <property type="match status" value="1"/>
</dbReference>
<evidence type="ECO:0000259" key="1">
    <source>
        <dbReference type="Pfam" id="PF12697"/>
    </source>
</evidence>
<organism evidence="2 3">
    <name type="scientific">Aliirhizobium smilacinae</name>
    <dbReference type="NCBI Taxonomy" id="1395944"/>
    <lineage>
        <taxon>Bacteria</taxon>
        <taxon>Pseudomonadati</taxon>
        <taxon>Pseudomonadota</taxon>
        <taxon>Alphaproteobacteria</taxon>
        <taxon>Hyphomicrobiales</taxon>
        <taxon>Rhizobiaceae</taxon>
        <taxon>Aliirhizobium</taxon>
    </lineage>
</organism>
<dbReference type="GO" id="GO:0016787">
    <property type="term" value="F:hydrolase activity"/>
    <property type="evidence" value="ECO:0007669"/>
    <property type="project" value="UniProtKB-KW"/>
</dbReference>
<feature type="domain" description="AB hydrolase-1" evidence="1">
    <location>
        <begin position="2"/>
        <end position="228"/>
    </location>
</feature>
<sequence>MLIPGLGGDGRFWGGVVDELLGTFRLTVVDHRGAGRSDRPEGGYSIARISADCAAIAALQGEAVHIVGHSTGGAIAQTLALDHPGIGSSFTISSSWARADERFRSLFIARAELLEGGLPEAYQRLTHIFGHEASYLDDHKDRFEAAVRAATTALAPLNVTADRVRMLLDHDRLDDLRRIDRPVHVITADADILTPPALSQAIADAIPGSHMTKLTGAHFHPKDRPRQFTESIRLFIEKVST</sequence>
<accession>A0A5C4XEH0</accession>
<dbReference type="InterPro" id="IPR029058">
    <property type="entry name" value="AB_hydrolase_fold"/>
</dbReference>
<keyword evidence="3" id="KW-1185">Reference proteome</keyword>
<evidence type="ECO:0000313" key="3">
    <source>
        <dbReference type="Proteomes" id="UP000311605"/>
    </source>
</evidence>
<comment type="caution">
    <text evidence="2">The sequence shown here is derived from an EMBL/GenBank/DDBJ whole genome shotgun (WGS) entry which is preliminary data.</text>
</comment>
<protein>
    <submittedName>
        <fullName evidence="2">Alpha/beta fold hydrolase</fullName>
    </submittedName>
</protein>
<name>A0A5C4XEH0_9HYPH</name>
<dbReference type="SUPFAM" id="SSF53474">
    <property type="entry name" value="alpha/beta-Hydrolases"/>
    <property type="match status" value="1"/>
</dbReference>
<dbReference type="OrthoDB" id="9796770at2"/>
<dbReference type="Gene3D" id="3.40.50.1820">
    <property type="entry name" value="alpha/beta hydrolase"/>
    <property type="match status" value="1"/>
</dbReference>
<gene>
    <name evidence="2" type="ORF">FHP24_20330</name>
</gene>
<reference evidence="2 3" key="1">
    <citation type="submission" date="2019-06" db="EMBL/GenBank/DDBJ databases">
        <title>The draft genome of Rhizobium smilacinae PTYR-5.</title>
        <authorList>
            <person name="Liu L."/>
            <person name="Li L."/>
            <person name="Zhang X."/>
        </authorList>
    </citation>
    <scope>NUCLEOTIDE SEQUENCE [LARGE SCALE GENOMIC DNA]</scope>
    <source>
        <strain evidence="2 3">PTYR-5</strain>
    </source>
</reference>
<dbReference type="InterPro" id="IPR000073">
    <property type="entry name" value="AB_hydrolase_1"/>
</dbReference>
<dbReference type="AlphaFoldDB" id="A0A5C4XEH0"/>
<dbReference type="PANTHER" id="PTHR43433">
    <property type="entry name" value="HYDROLASE, ALPHA/BETA FOLD FAMILY PROTEIN"/>
    <property type="match status" value="1"/>
</dbReference>
<keyword evidence="2" id="KW-0378">Hydrolase</keyword>
<proteinExistence type="predicted"/>
<dbReference type="InterPro" id="IPR050471">
    <property type="entry name" value="AB_hydrolase"/>
</dbReference>
<dbReference type="EMBL" id="VDMN01000005">
    <property type="protein sequence ID" value="TNM61895.1"/>
    <property type="molecule type" value="Genomic_DNA"/>
</dbReference>
<dbReference type="PANTHER" id="PTHR43433:SF5">
    <property type="entry name" value="AB HYDROLASE-1 DOMAIN-CONTAINING PROTEIN"/>
    <property type="match status" value="1"/>
</dbReference>
<dbReference type="Proteomes" id="UP000311605">
    <property type="component" value="Unassembled WGS sequence"/>
</dbReference>